<organism evidence="1 2">
    <name type="scientific">Phytophthora infestans</name>
    <name type="common">Potato late blight agent</name>
    <name type="synonym">Botrytis infestans</name>
    <dbReference type="NCBI Taxonomy" id="4787"/>
    <lineage>
        <taxon>Eukaryota</taxon>
        <taxon>Sar</taxon>
        <taxon>Stramenopiles</taxon>
        <taxon>Oomycota</taxon>
        <taxon>Peronosporomycetes</taxon>
        <taxon>Peronosporales</taxon>
        <taxon>Peronosporaceae</taxon>
        <taxon>Phytophthora</taxon>
    </lineage>
</organism>
<gene>
    <name evidence="1" type="ORF">GN958_ATG01666</name>
</gene>
<name>A0A8S9V7T5_PHYIN</name>
<accession>A0A8S9V7T5</accession>
<comment type="caution">
    <text evidence="1">The sequence shown here is derived from an EMBL/GenBank/DDBJ whole genome shotgun (WGS) entry which is preliminary data.</text>
</comment>
<sequence>MFYYEPQGEGFQRCNIWGVRCKELPSTGYSNLVSHPSSRHEAFRAQHATHNHGTERLFQLLGSYLKKFTIATSGSGGWSYKACRLAR</sequence>
<evidence type="ECO:0000313" key="1">
    <source>
        <dbReference type="EMBL" id="KAF4149125.1"/>
    </source>
</evidence>
<dbReference type="Proteomes" id="UP000704712">
    <property type="component" value="Unassembled WGS sequence"/>
</dbReference>
<dbReference type="EMBL" id="JAACNO010000192">
    <property type="protein sequence ID" value="KAF4149125.1"/>
    <property type="molecule type" value="Genomic_DNA"/>
</dbReference>
<protein>
    <submittedName>
        <fullName evidence="1">Uncharacterized protein</fullName>
    </submittedName>
</protein>
<reference evidence="1" key="1">
    <citation type="submission" date="2020-03" db="EMBL/GenBank/DDBJ databases">
        <title>Hybrid Assembly of Korean Phytophthora infestans isolates.</title>
        <authorList>
            <person name="Prokchorchik M."/>
            <person name="Lee Y."/>
            <person name="Seo J."/>
            <person name="Cho J.-H."/>
            <person name="Park Y.-E."/>
            <person name="Jang D.-C."/>
            <person name="Im J.-S."/>
            <person name="Choi J.-G."/>
            <person name="Park H.-J."/>
            <person name="Lee G.-B."/>
            <person name="Lee Y.-G."/>
            <person name="Hong S.-Y."/>
            <person name="Cho K."/>
            <person name="Sohn K.H."/>
        </authorList>
    </citation>
    <scope>NUCLEOTIDE SEQUENCE</scope>
    <source>
        <strain evidence="1">KR_2_A2</strain>
    </source>
</reference>
<proteinExistence type="predicted"/>
<dbReference type="AlphaFoldDB" id="A0A8S9V7T5"/>
<evidence type="ECO:0000313" key="2">
    <source>
        <dbReference type="Proteomes" id="UP000704712"/>
    </source>
</evidence>